<organism evidence="1">
    <name type="scientific">Lepeophtheirus salmonis</name>
    <name type="common">Salmon louse</name>
    <name type="synonym">Caligus salmonis</name>
    <dbReference type="NCBI Taxonomy" id="72036"/>
    <lineage>
        <taxon>Eukaryota</taxon>
        <taxon>Metazoa</taxon>
        <taxon>Ecdysozoa</taxon>
        <taxon>Arthropoda</taxon>
        <taxon>Crustacea</taxon>
        <taxon>Multicrustacea</taxon>
        <taxon>Hexanauplia</taxon>
        <taxon>Copepoda</taxon>
        <taxon>Siphonostomatoida</taxon>
        <taxon>Caligidae</taxon>
        <taxon>Lepeophtheirus</taxon>
    </lineage>
</organism>
<reference evidence="1" key="1">
    <citation type="submission" date="2014-05" db="EMBL/GenBank/DDBJ databases">
        <authorList>
            <person name="Chronopoulou M."/>
        </authorList>
    </citation>
    <scope>NUCLEOTIDE SEQUENCE</scope>
    <source>
        <tissue evidence="1">Whole organism</tissue>
    </source>
</reference>
<name>A0A0K2UTM7_LEPSM</name>
<sequence>MAKLNNYFFLLINDEKRRMYNLRKNSYYVYCNCQRLILF</sequence>
<accession>A0A0K2UTM7</accession>
<protein>
    <submittedName>
        <fullName evidence="1">Uncharacterized protein</fullName>
    </submittedName>
</protein>
<dbReference type="EMBL" id="HACA01023891">
    <property type="protein sequence ID" value="CDW41252.1"/>
    <property type="molecule type" value="Transcribed_RNA"/>
</dbReference>
<evidence type="ECO:0000313" key="1">
    <source>
        <dbReference type="EMBL" id="CDW41252.1"/>
    </source>
</evidence>
<dbReference type="AlphaFoldDB" id="A0A0K2UTM7"/>
<proteinExistence type="predicted"/>